<reference evidence="7" key="3">
    <citation type="submission" date="2025-09" db="UniProtKB">
        <authorList>
            <consortium name="Ensembl"/>
        </authorList>
    </citation>
    <scope>IDENTIFICATION</scope>
</reference>
<dbReference type="Proteomes" id="UP000694412">
    <property type="component" value="Chromosome Z"/>
</dbReference>
<dbReference type="SUPFAM" id="SSF57903">
    <property type="entry name" value="FYVE/PHD zinc finger"/>
    <property type="match status" value="2"/>
</dbReference>
<dbReference type="PROSITE" id="PS50089">
    <property type="entry name" value="ZF_RING_2"/>
    <property type="match status" value="1"/>
</dbReference>
<evidence type="ECO:0000259" key="6">
    <source>
        <dbReference type="PROSITE" id="PS51805"/>
    </source>
</evidence>
<dbReference type="InterPro" id="IPR011011">
    <property type="entry name" value="Znf_FYVE_PHD"/>
</dbReference>
<organism evidence="7 8">
    <name type="scientific">Coturnix japonica</name>
    <name type="common">Japanese quail</name>
    <name type="synonym">Coturnix coturnix japonica</name>
    <dbReference type="NCBI Taxonomy" id="93934"/>
    <lineage>
        <taxon>Eukaryota</taxon>
        <taxon>Metazoa</taxon>
        <taxon>Chordata</taxon>
        <taxon>Craniata</taxon>
        <taxon>Vertebrata</taxon>
        <taxon>Euteleostomi</taxon>
        <taxon>Archelosauria</taxon>
        <taxon>Archosauria</taxon>
        <taxon>Dinosauria</taxon>
        <taxon>Saurischia</taxon>
        <taxon>Theropoda</taxon>
        <taxon>Coelurosauria</taxon>
        <taxon>Aves</taxon>
        <taxon>Neognathae</taxon>
        <taxon>Galloanserae</taxon>
        <taxon>Galliformes</taxon>
        <taxon>Phasianidae</taxon>
        <taxon>Perdicinae</taxon>
        <taxon>Coturnix</taxon>
    </lineage>
</organism>
<dbReference type="AlphaFoldDB" id="A0A8C2T3G3"/>
<dbReference type="InterPro" id="IPR001841">
    <property type="entry name" value="Znf_RING"/>
</dbReference>
<dbReference type="PANTHER" id="PTHR12420">
    <property type="entry name" value="PHD FINGER PROTEIN"/>
    <property type="match status" value="1"/>
</dbReference>
<dbReference type="Pfam" id="PF26054">
    <property type="entry name" value="PHD_G2E3"/>
    <property type="match status" value="1"/>
</dbReference>
<dbReference type="InterPro" id="IPR034732">
    <property type="entry name" value="EPHD"/>
</dbReference>
<dbReference type="InterPro" id="IPR001965">
    <property type="entry name" value="Znf_PHD"/>
</dbReference>
<feature type="domain" description="PHD-type" evidence="6">
    <location>
        <begin position="1"/>
        <end position="123"/>
    </location>
</feature>
<dbReference type="GeneTree" id="ENSGT00950000182865"/>
<evidence type="ECO:0000313" key="8">
    <source>
        <dbReference type="Proteomes" id="UP000694412"/>
    </source>
</evidence>
<keyword evidence="8" id="KW-1185">Reference proteome</keyword>
<keyword evidence="3" id="KW-0862">Zinc</keyword>
<dbReference type="PROSITE" id="PS51805">
    <property type="entry name" value="EPHD"/>
    <property type="match status" value="1"/>
</dbReference>
<name>A0A8C2T3G3_COTJA</name>
<dbReference type="Pfam" id="PF13771">
    <property type="entry name" value="zf-HC5HC2H"/>
    <property type="match status" value="1"/>
</dbReference>
<dbReference type="SMART" id="SM00249">
    <property type="entry name" value="PHD"/>
    <property type="match status" value="3"/>
</dbReference>
<evidence type="ECO:0000313" key="7">
    <source>
        <dbReference type="Ensembl" id="ENSCJPP00005006438.1"/>
    </source>
</evidence>
<evidence type="ECO:0000256" key="3">
    <source>
        <dbReference type="ARBA" id="ARBA00022833"/>
    </source>
</evidence>
<evidence type="ECO:0000256" key="2">
    <source>
        <dbReference type="ARBA" id="ARBA00022771"/>
    </source>
</evidence>
<dbReference type="InterPro" id="IPR013083">
    <property type="entry name" value="Znf_RING/FYVE/PHD"/>
</dbReference>
<dbReference type="GO" id="GO:0005634">
    <property type="term" value="C:nucleus"/>
    <property type="evidence" value="ECO:0007669"/>
    <property type="project" value="TreeGrafter"/>
</dbReference>
<keyword evidence="2 4" id="KW-0863">Zinc-finger</keyword>
<dbReference type="InterPro" id="IPR059102">
    <property type="entry name" value="PHD_PHF7/G2E3-like"/>
</dbReference>
<dbReference type="InterPro" id="IPR051188">
    <property type="entry name" value="PHD-type_Zinc_Finger"/>
</dbReference>
<dbReference type="GO" id="GO:0008270">
    <property type="term" value="F:zinc ion binding"/>
    <property type="evidence" value="ECO:0007669"/>
    <property type="project" value="UniProtKB-KW"/>
</dbReference>
<feature type="domain" description="RING-type" evidence="5">
    <location>
        <begin position="138"/>
        <end position="187"/>
    </location>
</feature>
<evidence type="ECO:0000259" key="5">
    <source>
        <dbReference type="PROSITE" id="PS50089"/>
    </source>
</evidence>
<protein>
    <submittedName>
        <fullName evidence="7">Uncharacterized protein</fullName>
    </submittedName>
</protein>
<dbReference type="Ensembl" id="ENSCJPT00005010154.1">
    <property type="protein sequence ID" value="ENSCJPP00005006438.1"/>
    <property type="gene ID" value="ENSCJPG00005006024.1"/>
</dbReference>
<reference evidence="7" key="1">
    <citation type="submission" date="2015-11" db="EMBL/GenBank/DDBJ databases">
        <authorList>
            <consortium name="International Coturnix japonica Genome Analysis Consortium"/>
            <person name="Warren W."/>
            <person name="Burt D.W."/>
            <person name="Antin P.B."/>
            <person name="Lanford R."/>
            <person name="Gros J."/>
            <person name="Wilson R.K."/>
        </authorList>
    </citation>
    <scope>NUCLEOTIDE SEQUENCE [LARGE SCALE GENOMIC DNA]</scope>
</reference>
<evidence type="ECO:0000256" key="4">
    <source>
        <dbReference type="PROSITE-ProRule" id="PRU00175"/>
    </source>
</evidence>
<reference evidence="7" key="2">
    <citation type="submission" date="2025-08" db="UniProtKB">
        <authorList>
            <consortium name="Ensembl"/>
        </authorList>
    </citation>
    <scope>IDENTIFICATION</scope>
</reference>
<dbReference type="PANTHER" id="PTHR12420:SF47">
    <property type="entry name" value="PHD FINGER PROTEIN 7"/>
    <property type="match status" value="1"/>
</dbReference>
<proteinExistence type="predicted"/>
<dbReference type="Gene3D" id="3.30.40.10">
    <property type="entry name" value="Zinc/RING finger domain, C3HC4 (zinc finger)"/>
    <property type="match status" value="2"/>
</dbReference>
<accession>A0A8C2T3G3</accession>
<keyword evidence="1" id="KW-0479">Metal-binding</keyword>
<evidence type="ECO:0000256" key="1">
    <source>
        <dbReference type="ARBA" id="ARBA00022723"/>
    </source>
</evidence>
<sequence>SAVCMLCRRTQVNPDICGQISVNGGLCAHQFCVVSSLKAQSSCQGCSHPFWPHEITLFSLLQFFADGLLKWRSRHCFVCGERGATISCAETGCERSFHLPCAEDGECVTQYFGQYRSFCSEHRPQQAQEAAPSPNTPCIICVEPVGDSTSYHTMMCPVCKEAWFHRGCIWKYAMHAATMCFYCPVCRSKGPFRSNMTALGIQIPVRLNCAGCSLPWFTSSSQPQPLSFCRLWELYLCTSCGAQGMHRYCSFWGPMITSWECSSCAGQETGKRQRAMCRGTGARHGLAVGVQGGLATVSLPHGAGSLSCPGAACSSC</sequence>